<proteinExistence type="predicted"/>
<dbReference type="EMBL" id="CP048711">
    <property type="protein sequence ID" value="QIB67117.1"/>
    <property type="molecule type" value="Genomic_DNA"/>
</dbReference>
<reference evidence="1 2" key="1">
    <citation type="submission" date="2020-02" db="EMBL/GenBank/DDBJ databases">
        <title>Genome sequencing for Kineobactrum sp. M2.</title>
        <authorList>
            <person name="Park S.-J."/>
        </authorList>
    </citation>
    <scope>NUCLEOTIDE SEQUENCE [LARGE SCALE GENOMIC DNA]</scope>
    <source>
        <strain evidence="1 2">M2</strain>
    </source>
</reference>
<name>A0A6C0U7Y6_9GAMM</name>
<organism evidence="1 2">
    <name type="scientific">Kineobactrum salinum</name>
    <dbReference type="NCBI Taxonomy" id="2708301"/>
    <lineage>
        <taxon>Bacteria</taxon>
        <taxon>Pseudomonadati</taxon>
        <taxon>Pseudomonadota</taxon>
        <taxon>Gammaproteobacteria</taxon>
        <taxon>Cellvibrionales</taxon>
        <taxon>Halieaceae</taxon>
        <taxon>Kineobactrum</taxon>
    </lineage>
</organism>
<dbReference type="Proteomes" id="UP000477680">
    <property type="component" value="Chromosome"/>
</dbReference>
<dbReference type="AlphaFoldDB" id="A0A6C0U7Y6"/>
<dbReference type="RefSeq" id="WP_163496544.1">
    <property type="nucleotide sequence ID" value="NZ_CP048711.1"/>
</dbReference>
<keyword evidence="2" id="KW-1185">Reference proteome</keyword>
<evidence type="ECO:0000313" key="2">
    <source>
        <dbReference type="Proteomes" id="UP000477680"/>
    </source>
</evidence>
<dbReference type="KEGG" id="kim:G3T16_18665"/>
<evidence type="ECO:0000313" key="1">
    <source>
        <dbReference type="EMBL" id="QIB67117.1"/>
    </source>
</evidence>
<sequence length="121" mass="13784">MTPDDIRSLRNTDFALHKDIPAVFAYVQRAMPFKQRAKVKGIAGAAINTAFETIAKLYEAELALRWTPVSQWEDHPEFRASDWQHLVANDLTLLGYVDWVNFQLESREDHLARVTNPSASA</sequence>
<gene>
    <name evidence="1" type="ORF">G3T16_18665</name>
</gene>
<protein>
    <submittedName>
        <fullName evidence="1">Uncharacterized protein</fullName>
    </submittedName>
</protein>
<accession>A0A6C0U7Y6</accession>